<keyword evidence="2" id="KW-1185">Reference proteome</keyword>
<dbReference type="Pfam" id="PF09357">
    <property type="entry name" value="RteC"/>
    <property type="match status" value="1"/>
</dbReference>
<evidence type="ECO:0008006" key="3">
    <source>
        <dbReference type="Google" id="ProtNLM"/>
    </source>
</evidence>
<dbReference type="Proteomes" id="UP000597338">
    <property type="component" value="Unassembled WGS sequence"/>
</dbReference>
<proteinExistence type="predicted"/>
<evidence type="ECO:0000313" key="2">
    <source>
        <dbReference type="Proteomes" id="UP000597338"/>
    </source>
</evidence>
<evidence type="ECO:0000313" key="1">
    <source>
        <dbReference type="EMBL" id="GGC42556.1"/>
    </source>
</evidence>
<comment type="caution">
    <text evidence="1">The sequence shown here is derived from an EMBL/GenBank/DDBJ whole genome shotgun (WGS) entry which is preliminary data.</text>
</comment>
<organism evidence="1 2">
    <name type="scientific">Parapedobacter defluvii</name>
    <dbReference type="NCBI Taxonomy" id="2045106"/>
    <lineage>
        <taxon>Bacteria</taxon>
        <taxon>Pseudomonadati</taxon>
        <taxon>Bacteroidota</taxon>
        <taxon>Sphingobacteriia</taxon>
        <taxon>Sphingobacteriales</taxon>
        <taxon>Sphingobacteriaceae</taxon>
        <taxon>Parapedobacter</taxon>
    </lineage>
</organism>
<name>A0ABQ1MQ49_9SPHI</name>
<sequence length="291" mass="34322">MMTEEYSNRLYGQMERELGELNASGQDTAVLLPRYLRTVRRALKTLKDHVEKQPFATQAEEIRFFKYTKPRFYRWHIYHLERFHIESGLPPLEGRSLQRYYSEQLVYLKQFFRQHEFLYQYYRLGATELDGLYFVRGADVQSILLPEIPEVDPAFSTSGDYLFAKFMAHEMLKERIVEELSTLKKGTVRQRGSIAGKHKGEMRWTGDTIDLAELGYGIYLTRKLNNGTASLNEIFQWLEENLHVTIGKPAKRFAEITARKRLSQTKYTDEIKDAIQNKIVRNDEYRPGQRN</sequence>
<dbReference type="EMBL" id="BMIK01000018">
    <property type="protein sequence ID" value="GGC42556.1"/>
    <property type="molecule type" value="Genomic_DNA"/>
</dbReference>
<dbReference type="InterPro" id="IPR018534">
    <property type="entry name" value="Tet_reg_excision_RteC"/>
</dbReference>
<accession>A0ABQ1MQ49</accession>
<dbReference type="RefSeq" id="WP_188753098.1">
    <property type="nucleotide sequence ID" value="NZ_BMIK01000018.1"/>
</dbReference>
<protein>
    <recommendedName>
        <fullName evidence="3">RteC protein</fullName>
    </recommendedName>
</protein>
<gene>
    <name evidence="1" type="ORF">GCM10011386_38510</name>
</gene>
<reference evidence="2" key="1">
    <citation type="journal article" date="2019" name="Int. J. Syst. Evol. Microbiol.">
        <title>The Global Catalogue of Microorganisms (GCM) 10K type strain sequencing project: providing services to taxonomists for standard genome sequencing and annotation.</title>
        <authorList>
            <consortium name="The Broad Institute Genomics Platform"/>
            <consortium name="The Broad Institute Genome Sequencing Center for Infectious Disease"/>
            <person name="Wu L."/>
            <person name="Ma J."/>
        </authorList>
    </citation>
    <scope>NUCLEOTIDE SEQUENCE [LARGE SCALE GENOMIC DNA]</scope>
    <source>
        <strain evidence="2">CGMCC 1.15342</strain>
    </source>
</reference>